<name>A0A8H6Y650_9AGAR</name>
<dbReference type="PANTHER" id="PTHR10845">
    <property type="entry name" value="REGULATOR OF G PROTEIN SIGNALING"/>
    <property type="match status" value="1"/>
</dbReference>
<protein>
    <submittedName>
        <fullName evidence="4">CRG1 protein</fullName>
    </submittedName>
</protein>
<dbReference type="SMART" id="SM00049">
    <property type="entry name" value="DEP"/>
    <property type="match status" value="1"/>
</dbReference>
<dbReference type="GO" id="GO:0009968">
    <property type="term" value="P:negative regulation of signal transduction"/>
    <property type="evidence" value="ECO:0007669"/>
    <property type="project" value="UniProtKB-KW"/>
</dbReference>
<dbReference type="GO" id="GO:0035556">
    <property type="term" value="P:intracellular signal transduction"/>
    <property type="evidence" value="ECO:0007669"/>
    <property type="project" value="InterPro"/>
</dbReference>
<dbReference type="Gene3D" id="1.10.10.10">
    <property type="entry name" value="Winged helix-like DNA-binding domain superfamily/Winged helix DNA-binding domain"/>
    <property type="match status" value="1"/>
</dbReference>
<keyword evidence="5" id="KW-1185">Reference proteome</keyword>
<dbReference type="PROSITE" id="PS50132">
    <property type="entry name" value="RGS"/>
    <property type="match status" value="1"/>
</dbReference>
<comment type="caution">
    <text evidence="4">The sequence shown here is derived from an EMBL/GenBank/DDBJ whole genome shotgun (WGS) entry which is preliminary data.</text>
</comment>
<dbReference type="Proteomes" id="UP000623467">
    <property type="component" value="Unassembled WGS sequence"/>
</dbReference>
<reference evidence="4" key="1">
    <citation type="submission" date="2020-05" db="EMBL/GenBank/DDBJ databases">
        <title>Mycena genomes resolve the evolution of fungal bioluminescence.</title>
        <authorList>
            <person name="Tsai I.J."/>
        </authorList>
    </citation>
    <scope>NUCLEOTIDE SEQUENCE</scope>
    <source>
        <strain evidence="4">160909Yilan</strain>
    </source>
</reference>
<dbReference type="InterPro" id="IPR016137">
    <property type="entry name" value="RGS"/>
</dbReference>
<dbReference type="Gene3D" id="1.10.167.10">
    <property type="entry name" value="Regulator of G-protein Signalling 4, domain 2"/>
    <property type="match status" value="1"/>
</dbReference>
<feature type="region of interest" description="Disordered" evidence="2">
    <location>
        <begin position="308"/>
        <end position="345"/>
    </location>
</feature>
<accession>A0A8H6Y650</accession>
<keyword evidence="1" id="KW-0734">Signal transduction inhibitor</keyword>
<proteinExistence type="predicted"/>
<feature type="compositionally biased region" description="Basic and acidic residues" evidence="2">
    <location>
        <begin position="330"/>
        <end position="345"/>
    </location>
</feature>
<evidence type="ECO:0000259" key="3">
    <source>
        <dbReference type="PROSITE" id="PS50132"/>
    </source>
</evidence>
<evidence type="ECO:0000313" key="5">
    <source>
        <dbReference type="Proteomes" id="UP000623467"/>
    </source>
</evidence>
<dbReference type="Pfam" id="PF25889">
    <property type="entry name" value="WHD_Fungal_DR"/>
    <property type="match status" value="1"/>
</dbReference>
<gene>
    <name evidence="4" type="ORF">MSAN_01409800</name>
</gene>
<dbReference type="Pfam" id="PF00615">
    <property type="entry name" value="RGS"/>
    <property type="match status" value="1"/>
</dbReference>
<dbReference type="InterPro" id="IPR044926">
    <property type="entry name" value="RGS_subdomain_2"/>
</dbReference>
<dbReference type="SUPFAM" id="SSF46785">
    <property type="entry name" value="Winged helix' DNA-binding domain"/>
    <property type="match status" value="1"/>
</dbReference>
<dbReference type="EMBL" id="JACAZH010000011">
    <property type="protein sequence ID" value="KAF7354948.1"/>
    <property type="molecule type" value="Genomic_DNA"/>
</dbReference>
<dbReference type="SUPFAM" id="SSF48097">
    <property type="entry name" value="Regulator of G-protein signaling, RGS"/>
    <property type="match status" value="1"/>
</dbReference>
<dbReference type="SMART" id="SM00315">
    <property type="entry name" value="RGS"/>
    <property type="match status" value="1"/>
</dbReference>
<dbReference type="InterPro" id="IPR036388">
    <property type="entry name" value="WH-like_DNA-bd_sf"/>
</dbReference>
<organism evidence="4 5">
    <name type="scientific">Mycena sanguinolenta</name>
    <dbReference type="NCBI Taxonomy" id="230812"/>
    <lineage>
        <taxon>Eukaryota</taxon>
        <taxon>Fungi</taxon>
        <taxon>Dikarya</taxon>
        <taxon>Basidiomycota</taxon>
        <taxon>Agaricomycotina</taxon>
        <taxon>Agaricomycetes</taxon>
        <taxon>Agaricomycetidae</taxon>
        <taxon>Agaricales</taxon>
        <taxon>Marasmiineae</taxon>
        <taxon>Mycenaceae</taxon>
        <taxon>Mycena</taxon>
    </lineage>
</organism>
<evidence type="ECO:0000256" key="2">
    <source>
        <dbReference type="SAM" id="MobiDB-lite"/>
    </source>
</evidence>
<feature type="domain" description="RGS" evidence="3">
    <location>
        <begin position="372"/>
        <end position="540"/>
    </location>
</feature>
<dbReference type="InterPro" id="IPR000591">
    <property type="entry name" value="DEP_dom"/>
</dbReference>
<dbReference type="CDD" id="cd08708">
    <property type="entry name" value="RGS_FLBA"/>
    <property type="match status" value="1"/>
</dbReference>
<dbReference type="InterPro" id="IPR036305">
    <property type="entry name" value="RGS_sf"/>
</dbReference>
<dbReference type="InterPro" id="IPR058855">
    <property type="entry name" value="RGS1/SST2-like_Fungal-DR"/>
</dbReference>
<feature type="compositionally biased region" description="Polar residues" evidence="2">
    <location>
        <begin position="315"/>
        <end position="329"/>
    </location>
</feature>
<dbReference type="PANTHER" id="PTHR10845:SF192">
    <property type="entry name" value="DOUBLE HIT, ISOFORM B"/>
    <property type="match status" value="1"/>
</dbReference>
<sequence>MPSVEDPGTSSHMMKTTKRGRPFLKDTLDLFATLIVSLQLGPHKQFFKTYQNSFSTDEAAQNLASLKFSQSNRGPDPREPSRVVTTTTTTTFSMTRDMAKAMSQHFMDARLIENATDPSSNLFKDRGVYVLTPKGLHVLERFISKNGINSDHLQNVFVTQPICIKLLHLERRSSDDEIIVTQSVITALFRRFVGRQPNYPPQTNAVPDAFVRYNERSKGVSLMDVTDRAPALQSKGQTHKYCFAAVTALEWLCDFTDKRKNNDSAIIFTVRGSAPGGNSPVSQHGEFRCTAKAIYKITDEGRRVAHWDGARGLQDSPNTSSANLSTTRSSVDEPEHVNKKPTDAKIHRRISIAEKLNYEAAHRAGKESNTDRLKYILDDPALRSLFREFLKGNFCEENLSFWLEVEDFKRKFNITSSAVAATPTPGKQSRGTPGQAAMEKHHESLINTAFFIYNKYLAPSSQCELNIDHGLRNELSKYLEDVVTSMTGKVFQGQVDQEQANAFNATQLQTMIRLYERIQTHVFRLMATDSVPKFIKTPKFMAMRNWVEDMDPNEDNLRMLSSPPGLTEETGGAYITISQQASEREHRQLLPPSPGS</sequence>
<dbReference type="OrthoDB" id="196547at2759"/>
<evidence type="ECO:0000256" key="1">
    <source>
        <dbReference type="ARBA" id="ARBA00022700"/>
    </source>
</evidence>
<dbReference type="AlphaFoldDB" id="A0A8H6Y650"/>
<dbReference type="InterPro" id="IPR036390">
    <property type="entry name" value="WH_DNA-bd_sf"/>
</dbReference>
<evidence type="ECO:0000313" key="4">
    <source>
        <dbReference type="EMBL" id="KAF7354948.1"/>
    </source>
</evidence>